<evidence type="ECO:0000259" key="1">
    <source>
        <dbReference type="Pfam" id="PF00534"/>
    </source>
</evidence>
<accession>A0A8J7KT98</accession>
<evidence type="ECO:0000313" key="4">
    <source>
        <dbReference type="Proteomes" id="UP000622653"/>
    </source>
</evidence>
<dbReference type="Pfam" id="PF00534">
    <property type="entry name" value="Glycos_transf_1"/>
    <property type="match status" value="1"/>
</dbReference>
<dbReference type="PANTHER" id="PTHR45947:SF15">
    <property type="entry name" value="TEICHURONIC ACID BIOSYNTHESIS GLYCOSYLTRANSFERASE TUAC-RELATED"/>
    <property type="match status" value="1"/>
</dbReference>
<dbReference type="EMBL" id="JADKPV010000003">
    <property type="protein sequence ID" value="MBF4501339.1"/>
    <property type="molecule type" value="Genomic_DNA"/>
</dbReference>
<reference evidence="3" key="1">
    <citation type="submission" date="2020-11" db="EMBL/GenBank/DDBJ databases">
        <title>Multidrug resistant novel bacterium Savagea serpentis sp. nov., isolated from the scats of a vine snake (Ahaetulla nasuta).</title>
        <authorList>
            <person name="Venkata Ramana V."/>
            <person name="Vikas Patil S."/>
            <person name="Yogita Lugani V."/>
        </authorList>
    </citation>
    <scope>NUCLEOTIDE SEQUENCE</scope>
    <source>
        <strain evidence="3">SN6</strain>
    </source>
</reference>
<dbReference type="Proteomes" id="UP000622653">
    <property type="component" value="Unassembled WGS sequence"/>
</dbReference>
<dbReference type="Pfam" id="PF13439">
    <property type="entry name" value="Glyco_transf_4"/>
    <property type="match status" value="1"/>
</dbReference>
<organism evidence="3 4">
    <name type="scientific">Savagea serpentis</name>
    <dbReference type="NCBI Taxonomy" id="2785297"/>
    <lineage>
        <taxon>Bacteria</taxon>
        <taxon>Bacillati</taxon>
        <taxon>Bacillota</taxon>
        <taxon>Bacilli</taxon>
        <taxon>Bacillales</taxon>
        <taxon>Caryophanaceae</taxon>
        <taxon>Savagea</taxon>
    </lineage>
</organism>
<evidence type="ECO:0000259" key="2">
    <source>
        <dbReference type="Pfam" id="PF13439"/>
    </source>
</evidence>
<proteinExistence type="predicted"/>
<dbReference type="InterPro" id="IPR050194">
    <property type="entry name" value="Glycosyltransferase_grp1"/>
</dbReference>
<name>A0A8J7KT98_9BACL</name>
<gene>
    <name evidence="3" type="ORF">IRY55_08195</name>
</gene>
<dbReference type="GO" id="GO:0016757">
    <property type="term" value="F:glycosyltransferase activity"/>
    <property type="evidence" value="ECO:0007669"/>
    <property type="project" value="InterPro"/>
</dbReference>
<dbReference type="RefSeq" id="WP_194562819.1">
    <property type="nucleotide sequence ID" value="NZ_JADKPV010000003.1"/>
</dbReference>
<feature type="domain" description="Glycosyltransferase subfamily 4-like N-terminal" evidence="2">
    <location>
        <begin position="22"/>
        <end position="163"/>
    </location>
</feature>
<dbReference type="SUPFAM" id="SSF53756">
    <property type="entry name" value="UDP-Glycosyltransferase/glycogen phosphorylase"/>
    <property type="match status" value="1"/>
</dbReference>
<dbReference type="AlphaFoldDB" id="A0A8J7KT98"/>
<evidence type="ECO:0000313" key="3">
    <source>
        <dbReference type="EMBL" id="MBF4501339.1"/>
    </source>
</evidence>
<dbReference type="InterPro" id="IPR001296">
    <property type="entry name" value="Glyco_trans_1"/>
</dbReference>
<sequence length="361" mass="40788">MTKLIVFSNMYPSEQHPTYGIFVKNQVQLLRDEGMDVSVIAIDDPSKGKIAKLQKYMSLFIRGFFSLLKNRKTLNLTHAHYVFPTGILSYWGKRWFNIPYVVTVHGGDIDQMPQKSKMARKWTERILKKADAVITVGEKLKQDVVREFGVSINKVHVISMGVDQTVFYVMPQELSRESLRLSKEETMLLYVGNVIRAKGIEDLIEAYKQIAYTKEKLSLYIVGSQKDAQFATLVQDRIETLDRVHLVGPQPQTTLAKWMSAADVFVLPSHHEGFGLVALEAMAVGVPVVGTNVGGLPHLLKDDAGILVEPHNPSSLAEGIEQALNRSEERYTEVKQRIVEEHSYPVLAEKLKTIYQYVGRS</sequence>
<comment type="caution">
    <text evidence="3">The sequence shown here is derived from an EMBL/GenBank/DDBJ whole genome shotgun (WGS) entry which is preliminary data.</text>
</comment>
<keyword evidence="4" id="KW-1185">Reference proteome</keyword>
<dbReference type="PANTHER" id="PTHR45947">
    <property type="entry name" value="SULFOQUINOVOSYL TRANSFERASE SQD2"/>
    <property type="match status" value="1"/>
</dbReference>
<dbReference type="InterPro" id="IPR028098">
    <property type="entry name" value="Glyco_trans_4-like_N"/>
</dbReference>
<protein>
    <submittedName>
        <fullName evidence="3">Glycosyltransferase</fullName>
    </submittedName>
</protein>
<dbReference type="Gene3D" id="3.40.50.2000">
    <property type="entry name" value="Glycogen Phosphorylase B"/>
    <property type="match status" value="2"/>
</dbReference>
<feature type="domain" description="Glycosyl transferase family 1" evidence="1">
    <location>
        <begin position="173"/>
        <end position="330"/>
    </location>
</feature>